<dbReference type="PANTHER" id="PTHR42966:SF1">
    <property type="entry name" value="SIALIC ACID SYNTHASE"/>
    <property type="match status" value="1"/>
</dbReference>
<dbReference type="RefSeq" id="WP_108114733.1">
    <property type="nucleotide sequence ID" value="NZ_QBKT01000004.1"/>
</dbReference>
<dbReference type="PANTHER" id="PTHR42966">
    <property type="entry name" value="N-ACETYLNEURAMINATE SYNTHASE"/>
    <property type="match status" value="1"/>
</dbReference>
<keyword evidence="3" id="KW-1185">Reference proteome</keyword>
<dbReference type="InterPro" id="IPR057736">
    <property type="entry name" value="SAF_PseI/NeuA/NeuB"/>
</dbReference>
<protein>
    <submittedName>
        <fullName evidence="2">N-acetylneuraminate synthase</fullName>
    </submittedName>
</protein>
<dbReference type="AlphaFoldDB" id="A0A2T6BZS9"/>
<dbReference type="Gene3D" id="3.90.1210.10">
    <property type="entry name" value="Antifreeze-like/N-acetylneuraminic acid synthase C-terminal domain"/>
    <property type="match status" value="1"/>
</dbReference>
<dbReference type="Proteomes" id="UP000244090">
    <property type="component" value="Unassembled WGS sequence"/>
</dbReference>
<dbReference type="InterPro" id="IPR013785">
    <property type="entry name" value="Aldolase_TIM"/>
</dbReference>
<dbReference type="EMBL" id="QBKT01000004">
    <property type="protein sequence ID" value="PTX61497.1"/>
    <property type="molecule type" value="Genomic_DNA"/>
</dbReference>
<evidence type="ECO:0000313" key="2">
    <source>
        <dbReference type="EMBL" id="PTX61497.1"/>
    </source>
</evidence>
<sequence length="334" mass="37322">MKTTYIIAEIAQAHDGSLGMAHAYIDAVAKTGADAIKFQTHIAVAESSIHEPFRVKFSKQDATRYEYWQRMEFSLEQWKGLKAHCNDVGLDFLSSPFSNAAVDLLEEVGVKCYKVGSGEVNNFLLLEKIAKTGKPIIISSGMSSFAELDATVTFLKEKNCEFSILQCTTSYPTQPKQFGLNVIQELKERYQVKVGFSDHSAGIEAGIAAVTLGAEILEFHVVFDKEMFGPDAKSSLTMAETTQLVKAVRNIDEALYHPIDKKDNSQYAELKQIFEKSLAINKDLPKGHILTFNDLEAKKPKNYGILASKFQEVIGKKLTKDMKQWDFLNEEDVV</sequence>
<comment type="caution">
    <text evidence="2">The sequence shown here is derived from an EMBL/GenBank/DDBJ whole genome shotgun (WGS) entry which is preliminary data.</text>
</comment>
<dbReference type="GO" id="GO:0016051">
    <property type="term" value="P:carbohydrate biosynthetic process"/>
    <property type="evidence" value="ECO:0007669"/>
    <property type="project" value="InterPro"/>
</dbReference>
<feature type="domain" description="AFP-like" evidence="1">
    <location>
        <begin position="277"/>
        <end position="334"/>
    </location>
</feature>
<dbReference type="GO" id="GO:0047444">
    <property type="term" value="F:N-acylneuraminate-9-phosphate synthase activity"/>
    <property type="evidence" value="ECO:0007669"/>
    <property type="project" value="TreeGrafter"/>
</dbReference>
<proteinExistence type="predicted"/>
<dbReference type="Gene3D" id="3.20.20.70">
    <property type="entry name" value="Aldolase class I"/>
    <property type="match status" value="1"/>
</dbReference>
<organism evidence="2 3">
    <name type="scientific">Kordia periserrulae</name>
    <dbReference type="NCBI Taxonomy" id="701523"/>
    <lineage>
        <taxon>Bacteria</taxon>
        <taxon>Pseudomonadati</taxon>
        <taxon>Bacteroidota</taxon>
        <taxon>Flavobacteriia</taxon>
        <taxon>Flavobacteriales</taxon>
        <taxon>Flavobacteriaceae</taxon>
        <taxon>Kordia</taxon>
    </lineage>
</organism>
<dbReference type="InterPro" id="IPR051690">
    <property type="entry name" value="PseI-like"/>
</dbReference>
<dbReference type="InterPro" id="IPR013974">
    <property type="entry name" value="SAF"/>
</dbReference>
<evidence type="ECO:0000259" key="1">
    <source>
        <dbReference type="PROSITE" id="PS50844"/>
    </source>
</evidence>
<dbReference type="PROSITE" id="PS50844">
    <property type="entry name" value="AFP_LIKE"/>
    <property type="match status" value="1"/>
</dbReference>
<accession>A0A2T6BZS9</accession>
<dbReference type="CDD" id="cd11615">
    <property type="entry name" value="SAF_NeuB_like"/>
    <property type="match status" value="1"/>
</dbReference>
<dbReference type="Pfam" id="PF08666">
    <property type="entry name" value="SAF"/>
    <property type="match status" value="1"/>
</dbReference>
<gene>
    <name evidence="2" type="ORF">C8N46_104140</name>
</gene>
<dbReference type="InterPro" id="IPR006190">
    <property type="entry name" value="SAF_AFP_Neu5Ac"/>
</dbReference>
<dbReference type="SMART" id="SM00858">
    <property type="entry name" value="SAF"/>
    <property type="match status" value="1"/>
</dbReference>
<dbReference type="SUPFAM" id="SSF51269">
    <property type="entry name" value="AFP III-like domain"/>
    <property type="match status" value="1"/>
</dbReference>
<dbReference type="InterPro" id="IPR036732">
    <property type="entry name" value="AFP_Neu5c_C_sf"/>
</dbReference>
<reference evidence="2 3" key="1">
    <citation type="submission" date="2018-04" db="EMBL/GenBank/DDBJ databases">
        <title>Genomic Encyclopedia of Archaeal and Bacterial Type Strains, Phase II (KMG-II): from individual species to whole genera.</title>
        <authorList>
            <person name="Goeker M."/>
        </authorList>
    </citation>
    <scope>NUCLEOTIDE SEQUENCE [LARGE SCALE GENOMIC DNA]</scope>
    <source>
        <strain evidence="2 3">DSM 25731</strain>
    </source>
</reference>
<evidence type="ECO:0000313" key="3">
    <source>
        <dbReference type="Proteomes" id="UP000244090"/>
    </source>
</evidence>
<dbReference type="Pfam" id="PF03102">
    <property type="entry name" value="NeuB"/>
    <property type="match status" value="1"/>
</dbReference>
<dbReference type="SUPFAM" id="SSF51569">
    <property type="entry name" value="Aldolase"/>
    <property type="match status" value="1"/>
</dbReference>
<name>A0A2T6BZS9_9FLAO</name>
<dbReference type="OrthoDB" id="9814210at2"/>
<dbReference type="InterPro" id="IPR013132">
    <property type="entry name" value="PseI/NeuA/B-like_N"/>
</dbReference>